<comment type="subcellular location">
    <subcellularLocation>
        <location evidence="1">Cell outer membrane</location>
        <topology evidence="1">Multi-pass membrane protein</topology>
    </subcellularLocation>
</comment>
<feature type="non-terminal residue" evidence="10">
    <location>
        <position position="1"/>
    </location>
</feature>
<dbReference type="InterPro" id="IPR000604">
    <property type="entry name" value="Major_OMP_Chlamydia"/>
</dbReference>
<dbReference type="Pfam" id="PF01308">
    <property type="entry name" value="Chlam_OMP"/>
    <property type="match status" value="1"/>
</dbReference>
<keyword evidence="7" id="KW-0472">Membrane</keyword>
<dbReference type="EMBL" id="AF178246">
    <property type="protein sequence ID" value="AAF26692.1"/>
    <property type="status" value="JOINED"/>
    <property type="molecule type" value="Genomic_DNA"/>
</dbReference>
<dbReference type="GO" id="GO:0015288">
    <property type="term" value="F:porin activity"/>
    <property type="evidence" value="ECO:0007669"/>
    <property type="project" value="UniProtKB-KW"/>
</dbReference>
<keyword evidence="6" id="KW-0626">Porin</keyword>
<reference evidence="10" key="1">
    <citation type="journal article" date="2000" name="J. Clin. Microbiol.">
        <title>Molecular epidemiology of genital Chlamydia trachomatis infection in high-risk women in Senegal, West Africa.</title>
        <authorList>
            <person name="Sturm-Ramirez K."/>
            <person name="Brumblay H."/>
            <person name="Diop K."/>
            <person name="Gueye-Ndiaye A."/>
            <person name="Sankale J.L."/>
            <person name="Thior I."/>
            <person name="N'Doye I."/>
            <person name="Hsieh C.C."/>
            <person name="Mboup S."/>
            <person name="Kanki P.J."/>
        </authorList>
    </citation>
    <scope>NUCLEOTIDE SEQUENCE</scope>
    <source>
        <strain evidence="10">CA355</strain>
    </source>
</reference>
<keyword evidence="4" id="KW-0812">Transmembrane</keyword>
<keyword evidence="2" id="KW-0813">Transport</keyword>
<evidence type="ECO:0000256" key="7">
    <source>
        <dbReference type="ARBA" id="ARBA00023136"/>
    </source>
</evidence>
<keyword evidence="3" id="KW-1134">Transmembrane beta strand</keyword>
<feature type="region of interest" description="Disordered" evidence="9">
    <location>
        <begin position="1"/>
        <end position="36"/>
    </location>
</feature>
<evidence type="ECO:0000256" key="8">
    <source>
        <dbReference type="ARBA" id="ARBA00023237"/>
    </source>
</evidence>
<dbReference type="GO" id="GO:0046930">
    <property type="term" value="C:pore complex"/>
    <property type="evidence" value="ECO:0007669"/>
    <property type="project" value="UniProtKB-KW"/>
</dbReference>
<evidence type="ECO:0000256" key="6">
    <source>
        <dbReference type="ARBA" id="ARBA00023114"/>
    </source>
</evidence>
<evidence type="ECO:0000256" key="2">
    <source>
        <dbReference type="ARBA" id="ARBA00022448"/>
    </source>
</evidence>
<keyword evidence="5" id="KW-0406">Ion transport</keyword>
<dbReference type="GO" id="GO:0006811">
    <property type="term" value="P:monoatomic ion transport"/>
    <property type="evidence" value="ECO:0007669"/>
    <property type="project" value="UniProtKB-KW"/>
</dbReference>
<dbReference type="GO" id="GO:0005198">
    <property type="term" value="F:structural molecule activity"/>
    <property type="evidence" value="ECO:0007669"/>
    <property type="project" value="InterPro"/>
</dbReference>
<evidence type="ECO:0000313" key="10">
    <source>
        <dbReference type="EMBL" id="AAF26692.1"/>
    </source>
</evidence>
<dbReference type="AlphaFoldDB" id="Q7BPD1"/>
<keyword evidence="8" id="KW-0998">Cell outer membrane</keyword>
<feature type="compositionally biased region" description="Low complexity" evidence="9">
    <location>
        <begin position="1"/>
        <end position="17"/>
    </location>
</feature>
<dbReference type="GO" id="GO:0009279">
    <property type="term" value="C:cell outer membrane"/>
    <property type="evidence" value="ECO:0007669"/>
    <property type="project" value="UniProtKB-SubCell"/>
</dbReference>
<gene>
    <name evidence="10" type="primary">omp1</name>
</gene>
<protein>
    <submittedName>
        <fullName evidence="10">Major outer membrane protein</fullName>
    </submittedName>
</protein>
<feature type="non-terminal residue" evidence="10">
    <location>
        <position position="85"/>
    </location>
</feature>
<name>Q7BPD1_CHLTH</name>
<evidence type="ECO:0000256" key="5">
    <source>
        <dbReference type="ARBA" id="ARBA00023065"/>
    </source>
</evidence>
<dbReference type="EMBL" id="AH009083">
    <property type="protein sequence ID" value="AAF26692.1"/>
    <property type="molecule type" value="Genomic_DNA"/>
</dbReference>
<dbReference type="EMBL" id="AF178247">
    <property type="protein sequence ID" value="AAF26692.1"/>
    <property type="status" value="JOINED"/>
    <property type="molecule type" value="Genomic_DNA"/>
</dbReference>
<evidence type="ECO:0000256" key="1">
    <source>
        <dbReference type="ARBA" id="ARBA00004571"/>
    </source>
</evidence>
<proteinExistence type="predicted"/>
<evidence type="ECO:0000256" key="3">
    <source>
        <dbReference type="ARBA" id="ARBA00022452"/>
    </source>
</evidence>
<feature type="compositionally biased region" description="Polar residues" evidence="9">
    <location>
        <begin position="24"/>
        <end position="36"/>
    </location>
</feature>
<evidence type="ECO:0000256" key="4">
    <source>
        <dbReference type="ARBA" id="ARBA00022692"/>
    </source>
</evidence>
<accession>Q7BPD1</accession>
<evidence type="ECO:0000256" key="9">
    <source>
        <dbReference type="SAM" id="MobiDB-lite"/>
    </source>
</evidence>
<organism evidence="10">
    <name type="scientific">Chlamydia trachomatis</name>
    <dbReference type="NCBI Taxonomy" id="813"/>
    <lineage>
        <taxon>Bacteria</taxon>
        <taxon>Pseudomonadati</taxon>
        <taxon>Chlamydiota</taxon>
        <taxon>Chlamydiia</taxon>
        <taxon>Chlamydiales</taxon>
        <taxon>Chlamydiaceae</taxon>
        <taxon>Chlamydia/Chlamydophila group</taxon>
        <taxon>Chlamydia</taxon>
    </lineage>
</organism>
<sequence length="85" mass="8582">DKPTSTTGNATAPTTLTAREDNENQSTVKTNSVPNMSLDQSQEFPLALIAGTDAASATAIFDTTTLNPTIAGAGDVKASAEGQLG</sequence>